<dbReference type="RefSeq" id="WP_151511152.1">
    <property type="nucleotide sequence ID" value="NZ_VYUA01000014.1"/>
</dbReference>
<protein>
    <submittedName>
        <fullName evidence="1">Uncharacterized protein</fullName>
    </submittedName>
</protein>
<name>A0A5N5EKB6_9ACTN</name>
<dbReference type="Proteomes" id="UP000326907">
    <property type="component" value="Unassembled WGS sequence"/>
</dbReference>
<keyword evidence="2" id="KW-1185">Reference proteome</keyword>
<dbReference type="SUPFAM" id="SSF48371">
    <property type="entry name" value="ARM repeat"/>
    <property type="match status" value="1"/>
</dbReference>
<dbReference type="InterPro" id="IPR016024">
    <property type="entry name" value="ARM-type_fold"/>
</dbReference>
<accession>A0A5N5EKB6</accession>
<sequence length="1129" mass="120377">MTDAQPLVLAAALLDALDPLPHPQRMRELGSRARRLADEGLLRPVLDELDGGDPYERRTAVIAAAAGRDAEWTGAHLTDEDAVVRGHALRAARSLGVPDHVYEEAFADAPAVVRRQLVRAIVLDGRTALADRLLPVLRATWGDTEAARLLPGCSTGTVEEALPALLRSVGGWSSLGHHHPGPLLDAAEAELAALPGAERDGWWRWYGHDRGVAAAASALPHRVLDLLERYGPTRLPGSLFRHLGHLATADPARFARLLLAPGTCAIPGHALSRTLLRQLVGALPDDLAAELGRSSPDLLPRLLRALPPSRRTAVHAAAVAGQGEGADVTVDTALLDALPRTHVADVARRLADRARTRGADRTTVLRAESYLPFDEVRERLLAATREPAADDRATAWSLLVRNAGRSGDRDTVATVLDDLLRLRNEQDPVRSTALRALRTVPPALFTDAVEPLLDRIAADAVEARDSSATTRTGLSSLAVAVLREHAVTGERALLNWALRTLVRISGNSGSADLGRLDRTLRRGQELTVLEALRPWLEAGAERSDYDLVLALARALRRRADALPVLQDLLWQAISYGSTSTARSAVEVWLRDPADRDARIERLLTRDPSAAALPAVQRVLTTRRTDLLDAYLGGTPPWGRFLTPGTVWTIGTDSAGTRWVPRQQRVVQGELELTVADEKLPLYARGAALGRLATLPGRGADAVRAWVDAPDVVLAEAALAALAHTDRPADTLPDLLAHAGDDRARAALYAAGRAAAHARPSELRELLAARTAPGTGKVTSRKQTVRLAATLLPLPDAAALLADAYAQPDQHPDVRAACVASGTELLGDERMWEVLADAATGDRALRTALLRTHPNELDPGHRPRYAKLVRKVCASDDDELVALGHRALVPWLPWAPGAATVLVEALTDMDRRGTWSSAADALATAAPATPQAATALHRALTLLATGETADDAGAERDRPARQRLGRLTEALTARPQVHDAQGRAVLGEAGRVLAGHRDLVPQAVSLLAESLEPPGPEGADADALHAALVELAALHTGRPALAARTARTVGRRVERAGEAGTGATGTLLVVVARLAGSGDAAEGLFAAELTVARGRRTGWTGPWRTQLRMLRQHPCGDVRDVAYAEVTAVE</sequence>
<reference evidence="1 2" key="1">
    <citation type="submission" date="2019-09" db="EMBL/GenBank/DDBJ databases">
        <authorList>
            <person name="Liu P."/>
        </authorList>
    </citation>
    <scope>NUCLEOTIDE SEQUENCE [LARGE SCALE GENOMIC DNA]</scope>
    <source>
        <strain evidence="1 2">TRM68085</strain>
    </source>
</reference>
<comment type="caution">
    <text evidence="1">The sequence shown here is derived from an EMBL/GenBank/DDBJ whole genome shotgun (WGS) entry which is preliminary data.</text>
</comment>
<organism evidence="1 2">
    <name type="scientific">Streptomyces arboris</name>
    <dbReference type="NCBI Taxonomy" id="2600619"/>
    <lineage>
        <taxon>Bacteria</taxon>
        <taxon>Bacillati</taxon>
        <taxon>Actinomycetota</taxon>
        <taxon>Actinomycetes</taxon>
        <taxon>Kitasatosporales</taxon>
        <taxon>Streptomycetaceae</taxon>
        <taxon>Streptomyces</taxon>
    </lineage>
</organism>
<evidence type="ECO:0000313" key="2">
    <source>
        <dbReference type="Proteomes" id="UP000326907"/>
    </source>
</evidence>
<proteinExistence type="predicted"/>
<dbReference type="EMBL" id="VYUA01000014">
    <property type="protein sequence ID" value="KAB2591265.1"/>
    <property type="molecule type" value="Genomic_DNA"/>
</dbReference>
<evidence type="ECO:0000313" key="1">
    <source>
        <dbReference type="EMBL" id="KAB2591265.1"/>
    </source>
</evidence>
<gene>
    <name evidence="1" type="ORF">F5983_17445</name>
</gene>
<dbReference type="AlphaFoldDB" id="A0A5N5EKB6"/>